<reference evidence="2 3" key="1">
    <citation type="submission" date="2021-06" db="EMBL/GenBank/DDBJ databases">
        <title>Actinoplanes lichenicola sp. nov., and Actinoplanes ovalisporus sp. nov., isolated from lichen in Thailand.</title>
        <authorList>
            <person name="Saeng-In P."/>
            <person name="Kanchanasin P."/>
            <person name="Yuki M."/>
            <person name="Kudo T."/>
            <person name="Ohkuma M."/>
            <person name="Phongsopitanun W."/>
            <person name="Tanasupawat S."/>
        </authorList>
    </citation>
    <scope>NUCLEOTIDE SEQUENCE [LARGE SCALE GENOMIC DNA]</scope>
    <source>
        <strain evidence="2 3">NBRC 110975</strain>
    </source>
</reference>
<keyword evidence="1" id="KW-1133">Transmembrane helix</keyword>
<evidence type="ECO:0000256" key="1">
    <source>
        <dbReference type="SAM" id="Phobius"/>
    </source>
</evidence>
<organism evidence="2 3">
    <name type="scientific">Paractinoplanes bogorensis</name>
    <dbReference type="NCBI Taxonomy" id="1610840"/>
    <lineage>
        <taxon>Bacteria</taxon>
        <taxon>Bacillati</taxon>
        <taxon>Actinomycetota</taxon>
        <taxon>Actinomycetes</taxon>
        <taxon>Micromonosporales</taxon>
        <taxon>Micromonosporaceae</taxon>
        <taxon>Paractinoplanes</taxon>
    </lineage>
</organism>
<evidence type="ECO:0000313" key="2">
    <source>
        <dbReference type="EMBL" id="MBU2664925.1"/>
    </source>
</evidence>
<evidence type="ECO:0008006" key="4">
    <source>
        <dbReference type="Google" id="ProtNLM"/>
    </source>
</evidence>
<dbReference type="Proteomes" id="UP001519654">
    <property type="component" value="Unassembled WGS sequence"/>
</dbReference>
<keyword evidence="3" id="KW-1185">Reference proteome</keyword>
<feature type="transmembrane region" description="Helical" evidence="1">
    <location>
        <begin position="6"/>
        <end position="24"/>
    </location>
</feature>
<comment type="caution">
    <text evidence="2">The sequence shown here is derived from an EMBL/GenBank/DDBJ whole genome shotgun (WGS) entry which is preliminary data.</text>
</comment>
<keyword evidence="1" id="KW-0812">Transmembrane</keyword>
<keyword evidence="1" id="KW-0472">Membrane</keyword>
<accession>A0ABS5YND0</accession>
<gene>
    <name evidence="2" type="ORF">KOI35_15590</name>
</gene>
<sequence>MVDTWMIGAGVAALLAAGTVAHVLDERLQERRRGGGSWSPALCRLGQHNPASRLAPTPDDPCRHEYRCRTCDRLISAGPGHDWGEHREKNENCVRTALCRRCDAERTTDAHRYRPEERAEGSCQVTGTCEDCGVVTAFREEHDPDPGHWPNACRRCGYWDDIGE</sequence>
<dbReference type="EMBL" id="JAHKKG010000005">
    <property type="protein sequence ID" value="MBU2664925.1"/>
    <property type="molecule type" value="Genomic_DNA"/>
</dbReference>
<dbReference type="RefSeq" id="WP_215788113.1">
    <property type="nucleotide sequence ID" value="NZ_JAHKKG010000005.1"/>
</dbReference>
<name>A0ABS5YND0_9ACTN</name>
<evidence type="ECO:0000313" key="3">
    <source>
        <dbReference type="Proteomes" id="UP001519654"/>
    </source>
</evidence>
<proteinExistence type="predicted"/>
<protein>
    <recommendedName>
        <fullName evidence="4">HNH endonuclease</fullName>
    </recommendedName>
</protein>